<dbReference type="Gene3D" id="1.25.40.10">
    <property type="entry name" value="Tetratricopeptide repeat domain"/>
    <property type="match status" value="4"/>
</dbReference>
<dbReference type="Proteomes" id="UP000435357">
    <property type="component" value="Unassembled WGS sequence"/>
</dbReference>
<organism evidence="2 3">
    <name type="scientific">Salibacter halophilus</name>
    <dbReference type="NCBI Taxonomy" id="1803916"/>
    <lineage>
        <taxon>Bacteria</taxon>
        <taxon>Pseudomonadati</taxon>
        <taxon>Bacteroidota</taxon>
        <taxon>Flavobacteriia</taxon>
        <taxon>Flavobacteriales</taxon>
        <taxon>Salibacteraceae</taxon>
        <taxon>Salibacter</taxon>
    </lineage>
</organism>
<evidence type="ECO:0000256" key="1">
    <source>
        <dbReference type="PROSITE-ProRule" id="PRU00339"/>
    </source>
</evidence>
<feature type="repeat" description="TPR" evidence="1">
    <location>
        <begin position="215"/>
        <end position="248"/>
    </location>
</feature>
<dbReference type="InterPro" id="IPR011990">
    <property type="entry name" value="TPR-like_helical_dom_sf"/>
</dbReference>
<dbReference type="SMART" id="SM00028">
    <property type="entry name" value="TPR"/>
    <property type="match status" value="10"/>
</dbReference>
<keyword evidence="1" id="KW-0802">TPR repeat</keyword>
<dbReference type="EMBL" id="WACR01000003">
    <property type="protein sequence ID" value="KAB1065052.1"/>
    <property type="molecule type" value="Genomic_DNA"/>
</dbReference>
<protein>
    <submittedName>
        <fullName evidence="2">Tetratricopeptide repeat protein</fullName>
    </submittedName>
</protein>
<feature type="repeat" description="TPR" evidence="1">
    <location>
        <begin position="147"/>
        <end position="180"/>
    </location>
</feature>
<evidence type="ECO:0000313" key="3">
    <source>
        <dbReference type="Proteomes" id="UP000435357"/>
    </source>
</evidence>
<dbReference type="PANTHER" id="PTHR12558:SF13">
    <property type="entry name" value="CELL DIVISION CYCLE PROTEIN 27 HOMOLOG"/>
    <property type="match status" value="1"/>
</dbReference>
<reference evidence="2 3" key="1">
    <citation type="submission" date="2019-09" db="EMBL/GenBank/DDBJ databases">
        <title>Genomes of Cryomorphaceae.</title>
        <authorList>
            <person name="Bowman J.P."/>
        </authorList>
    </citation>
    <scope>NUCLEOTIDE SEQUENCE [LARGE SCALE GENOMIC DNA]</scope>
    <source>
        <strain evidence="2 3">KCTC 52047</strain>
    </source>
</reference>
<dbReference type="PANTHER" id="PTHR12558">
    <property type="entry name" value="CELL DIVISION CYCLE 16,23,27"/>
    <property type="match status" value="1"/>
</dbReference>
<dbReference type="Pfam" id="PF13181">
    <property type="entry name" value="TPR_8"/>
    <property type="match status" value="3"/>
</dbReference>
<accession>A0A6N6M8J1</accession>
<comment type="caution">
    <text evidence="2">The sequence shown here is derived from an EMBL/GenBank/DDBJ whole genome shotgun (WGS) entry which is preliminary data.</text>
</comment>
<name>A0A6N6M8J1_9FLAO</name>
<sequence length="479" mass="56120">MNETIFAKAMEEDFNSLFGNSPKELINRYESMLARGDQYFFDVEEFQNLIDYYISERKNAQAFEVLDIAKKQHPSTSDLLIREAELLAQNERFTEALTAINSVEDYEPYNLEVYLTKASILSQNGKIKEAISTLKRALTIAEESELDEVYMDIAFEYQNLGQYDPALKYLKRALFRNPENDEAIYEISYCYEELDKMTEGIEFYSNFIDQNPYSSHAWFNQGNMYVQLGLYEKALESFDFCTIVNEEFASGHFNKGLALRKLEEYEKAIDAFQSALKYDLIESVNLYYIGLCYEDLEHYREAEIYYRKCVKSDERMSDAWLGLAKVLSRQEQWVEALHHARHATIIDKNNPKPYYKLAQLQGKMNYFEEAFDSFEIALDKGMKGVDVWVDYCDTLYTAGEENNLSKVVNRALDNQPHKSEIYYRFAAYLTKSGQLDEAENILFLALSMDKSKINYLFDFMPEAEDYDFVNNMLEEFENK</sequence>
<dbReference type="SUPFAM" id="SSF48452">
    <property type="entry name" value="TPR-like"/>
    <property type="match status" value="2"/>
</dbReference>
<dbReference type="Pfam" id="PF00515">
    <property type="entry name" value="TPR_1"/>
    <property type="match status" value="1"/>
</dbReference>
<dbReference type="InterPro" id="IPR019734">
    <property type="entry name" value="TPR_rpt"/>
</dbReference>
<evidence type="ECO:0000313" key="2">
    <source>
        <dbReference type="EMBL" id="KAB1065052.1"/>
    </source>
</evidence>
<dbReference type="PROSITE" id="PS50005">
    <property type="entry name" value="TPR"/>
    <property type="match status" value="4"/>
</dbReference>
<gene>
    <name evidence="2" type="ORF">F3059_03630</name>
</gene>
<feature type="repeat" description="TPR" evidence="1">
    <location>
        <begin position="249"/>
        <end position="282"/>
    </location>
</feature>
<dbReference type="Pfam" id="PF13432">
    <property type="entry name" value="TPR_16"/>
    <property type="match status" value="1"/>
</dbReference>
<feature type="repeat" description="TPR" evidence="1">
    <location>
        <begin position="111"/>
        <end position="144"/>
    </location>
</feature>
<dbReference type="PROSITE" id="PS50293">
    <property type="entry name" value="TPR_REGION"/>
    <property type="match status" value="1"/>
</dbReference>
<keyword evidence="3" id="KW-1185">Reference proteome</keyword>
<dbReference type="OrthoDB" id="9803982at2"/>
<dbReference type="AlphaFoldDB" id="A0A6N6M8J1"/>
<dbReference type="RefSeq" id="WP_151166602.1">
    <property type="nucleotide sequence ID" value="NZ_WACR01000003.1"/>
</dbReference>
<proteinExistence type="predicted"/>